<gene>
    <name evidence="2" type="ORF">FPE_LOCUS6700</name>
</gene>
<proteinExistence type="predicted"/>
<feature type="compositionally biased region" description="Polar residues" evidence="1">
    <location>
        <begin position="1"/>
        <end position="12"/>
    </location>
</feature>
<evidence type="ECO:0000313" key="2">
    <source>
        <dbReference type="EMBL" id="CAI9759270.1"/>
    </source>
</evidence>
<name>A0AAD1Z0V7_9LAMI</name>
<dbReference type="PANTHER" id="PTHR33871:SF1">
    <property type="entry name" value="OS05G0503100 PROTEIN"/>
    <property type="match status" value="1"/>
</dbReference>
<sequence>MGCCQSSTSQPEMENHRSVSESKGGGAGAQPLPVEEETVKEVLSETPIEKGSSQKVEKLNERIQELKIDSRAVIKPKRTEEIVSEASVVSDLGSFTESFSTTGIENRDDDDGEVNQRIPARVPRRRQNTGEIPGGRFRKERSALTGRTATLQQSRGQLTASRPFQGRVSTAQQRNPGTEKSLRRDSGDISARRSRSPATSSDVGQRGNLSIESPGPSETSRSGGAPVVKTAESNGGGKVENSNDDVLAEDGESLENPIVSLECFIFL</sequence>
<organism evidence="2 3">
    <name type="scientific">Fraxinus pennsylvanica</name>
    <dbReference type="NCBI Taxonomy" id="56036"/>
    <lineage>
        <taxon>Eukaryota</taxon>
        <taxon>Viridiplantae</taxon>
        <taxon>Streptophyta</taxon>
        <taxon>Embryophyta</taxon>
        <taxon>Tracheophyta</taxon>
        <taxon>Spermatophyta</taxon>
        <taxon>Magnoliopsida</taxon>
        <taxon>eudicotyledons</taxon>
        <taxon>Gunneridae</taxon>
        <taxon>Pentapetalae</taxon>
        <taxon>asterids</taxon>
        <taxon>lamiids</taxon>
        <taxon>Lamiales</taxon>
        <taxon>Oleaceae</taxon>
        <taxon>Oleeae</taxon>
        <taxon>Fraxinus</taxon>
    </lineage>
</organism>
<dbReference type="AlphaFoldDB" id="A0AAD1Z0V7"/>
<dbReference type="EMBL" id="OU503039">
    <property type="protein sequence ID" value="CAI9759270.1"/>
    <property type="molecule type" value="Genomic_DNA"/>
</dbReference>
<feature type="region of interest" description="Disordered" evidence="1">
    <location>
        <begin position="87"/>
        <end position="253"/>
    </location>
</feature>
<accession>A0AAD1Z0V7</accession>
<protein>
    <submittedName>
        <fullName evidence="2">Uncharacterized protein</fullName>
    </submittedName>
</protein>
<feature type="compositionally biased region" description="Polar residues" evidence="1">
    <location>
        <begin position="207"/>
        <end position="222"/>
    </location>
</feature>
<dbReference type="PANTHER" id="PTHR33871">
    <property type="entry name" value="OS05G0503100 PROTEIN-RELATED"/>
    <property type="match status" value="1"/>
</dbReference>
<evidence type="ECO:0000256" key="1">
    <source>
        <dbReference type="SAM" id="MobiDB-lite"/>
    </source>
</evidence>
<feature type="compositionally biased region" description="Basic and acidic residues" evidence="1">
    <location>
        <begin position="180"/>
        <end position="191"/>
    </location>
</feature>
<dbReference type="Proteomes" id="UP000834106">
    <property type="component" value="Chromosome 4"/>
</dbReference>
<evidence type="ECO:0000313" key="3">
    <source>
        <dbReference type="Proteomes" id="UP000834106"/>
    </source>
</evidence>
<feature type="compositionally biased region" description="Polar residues" evidence="1">
    <location>
        <begin position="93"/>
        <end position="104"/>
    </location>
</feature>
<keyword evidence="3" id="KW-1185">Reference proteome</keyword>
<reference evidence="2" key="1">
    <citation type="submission" date="2023-05" db="EMBL/GenBank/DDBJ databases">
        <authorList>
            <person name="Huff M."/>
        </authorList>
    </citation>
    <scope>NUCLEOTIDE SEQUENCE</scope>
</reference>
<feature type="compositionally biased region" description="Acidic residues" evidence="1">
    <location>
        <begin position="242"/>
        <end position="253"/>
    </location>
</feature>
<feature type="compositionally biased region" description="Polar residues" evidence="1">
    <location>
        <begin position="145"/>
        <end position="178"/>
    </location>
</feature>
<feature type="region of interest" description="Disordered" evidence="1">
    <location>
        <begin position="1"/>
        <end position="57"/>
    </location>
</feature>